<keyword evidence="1" id="KW-0812">Transmembrane</keyword>
<gene>
    <name evidence="2" type="ORF">C9J12_18250</name>
</gene>
<accession>A0A2T3JCR3</accession>
<feature type="transmembrane region" description="Helical" evidence="1">
    <location>
        <begin position="41"/>
        <end position="63"/>
    </location>
</feature>
<proteinExistence type="predicted"/>
<dbReference type="AlphaFoldDB" id="A0A2T3JCR3"/>
<name>A0A2T3JCR3_9GAMM</name>
<evidence type="ECO:0000313" key="3">
    <source>
        <dbReference type="Proteomes" id="UP000240987"/>
    </source>
</evidence>
<reference evidence="2 3" key="1">
    <citation type="submission" date="2018-01" db="EMBL/GenBank/DDBJ databases">
        <title>Whole genome sequencing of Histamine producing bacteria.</title>
        <authorList>
            <person name="Butler K."/>
        </authorList>
    </citation>
    <scope>NUCLEOTIDE SEQUENCE [LARGE SCALE GENOMIC DNA]</scope>
    <source>
        <strain evidence="2 3">JCM 12947</strain>
    </source>
</reference>
<comment type="caution">
    <text evidence="2">The sequence shown here is derived from an EMBL/GenBank/DDBJ whole genome shotgun (WGS) entry which is preliminary data.</text>
</comment>
<evidence type="ECO:0000313" key="2">
    <source>
        <dbReference type="EMBL" id="PSU46649.1"/>
    </source>
</evidence>
<protein>
    <submittedName>
        <fullName evidence="2">Uncharacterized protein</fullName>
    </submittedName>
</protein>
<feature type="transmembrane region" description="Helical" evidence="1">
    <location>
        <begin position="7"/>
        <end position="35"/>
    </location>
</feature>
<keyword evidence="1" id="KW-1133">Transmembrane helix</keyword>
<dbReference type="Proteomes" id="UP000240987">
    <property type="component" value="Unassembled WGS sequence"/>
</dbReference>
<evidence type="ECO:0000256" key="1">
    <source>
        <dbReference type="SAM" id="Phobius"/>
    </source>
</evidence>
<keyword evidence="3" id="KW-1185">Reference proteome</keyword>
<keyword evidence="1" id="KW-0472">Membrane</keyword>
<organism evidence="2 3">
    <name type="scientific">Photobacterium frigidiphilum</name>
    <dbReference type="NCBI Taxonomy" id="264736"/>
    <lineage>
        <taxon>Bacteria</taxon>
        <taxon>Pseudomonadati</taxon>
        <taxon>Pseudomonadota</taxon>
        <taxon>Gammaproteobacteria</taxon>
        <taxon>Vibrionales</taxon>
        <taxon>Vibrionaceae</taxon>
        <taxon>Photobacterium</taxon>
    </lineage>
</organism>
<dbReference type="RefSeq" id="WP_107244010.1">
    <property type="nucleotide sequence ID" value="NZ_PYMJ01000020.1"/>
</dbReference>
<dbReference type="EMBL" id="PYMJ01000020">
    <property type="protein sequence ID" value="PSU46649.1"/>
    <property type="molecule type" value="Genomic_DNA"/>
</dbReference>
<sequence length="90" mass="10087">MEFIVLVLAILVALILFRLVGFFAPVIILALGIGYLDSKGIYLKDIGVIVGGLLLCVLCVFLYKKRSDDNDTQASIDEKQKNEDLWKNNR</sequence>